<gene>
    <name evidence="2" type="ORF">LG35_09830</name>
</gene>
<reference evidence="2 3" key="1">
    <citation type="submission" date="2014-09" db="EMBL/GenBank/DDBJ databases">
        <title>Alistipes sp. 627, sp. nov., a novel member of the family Rikenellaceae isolated from human faeces.</title>
        <authorList>
            <person name="Shkoporov A.N."/>
            <person name="Chaplin A.V."/>
            <person name="Motuzova O.V."/>
            <person name="Kafarskaia L.I."/>
            <person name="Khokhlova E.V."/>
            <person name="Efimov B.A."/>
        </authorList>
    </citation>
    <scope>NUCLEOTIDE SEQUENCE [LARGE SCALE GENOMIC DNA]</scope>
    <source>
        <strain evidence="2 3">627</strain>
    </source>
</reference>
<keyword evidence="3" id="KW-1185">Reference proteome</keyword>
<dbReference type="Proteomes" id="UP000030889">
    <property type="component" value="Unassembled WGS sequence"/>
</dbReference>
<evidence type="ECO:0008006" key="4">
    <source>
        <dbReference type="Google" id="ProtNLM"/>
    </source>
</evidence>
<keyword evidence="1" id="KW-0732">Signal</keyword>
<evidence type="ECO:0000256" key="1">
    <source>
        <dbReference type="SAM" id="SignalP"/>
    </source>
</evidence>
<evidence type="ECO:0000313" key="3">
    <source>
        <dbReference type="Proteomes" id="UP000030889"/>
    </source>
</evidence>
<dbReference type="RefSeq" id="WP_035474357.1">
    <property type="nucleotide sequence ID" value="NZ_JRGF01000021.1"/>
</dbReference>
<dbReference type="Pfam" id="PF10626">
    <property type="entry name" value="TraO"/>
    <property type="match status" value="1"/>
</dbReference>
<sequence>MKGLITAFFLLLGICPATEVAAQRDLHRQLSLHMQAGTVDGLSVCSRYGEYAWGTAIALERTNRNRTHWKFGVEYLHRDFRYGPQCVPQRQYLAGVGYYVHLLHDRGYHVRVSAGGTLLVGYETVGGRSRTLYDGARLVNDNAVLWGGALSAELSAFLSDRVALSLEVAQRITAGSSVTLFRTTVSVGIRFIIN</sequence>
<organism evidence="2 3">
    <name type="scientific">Alistipes inops</name>
    <dbReference type="NCBI Taxonomy" id="1501391"/>
    <lineage>
        <taxon>Bacteria</taxon>
        <taxon>Pseudomonadati</taxon>
        <taxon>Bacteroidota</taxon>
        <taxon>Bacteroidia</taxon>
        <taxon>Bacteroidales</taxon>
        <taxon>Rikenellaceae</taxon>
        <taxon>Alistipes</taxon>
    </lineage>
</organism>
<dbReference type="EMBL" id="JRGF01000021">
    <property type="protein sequence ID" value="KHE40625.1"/>
    <property type="molecule type" value="Genomic_DNA"/>
</dbReference>
<evidence type="ECO:0000313" key="2">
    <source>
        <dbReference type="EMBL" id="KHE40625.1"/>
    </source>
</evidence>
<name>A0ABR4YGX6_9BACT</name>
<proteinExistence type="predicted"/>
<feature type="signal peptide" evidence="1">
    <location>
        <begin position="1"/>
        <end position="21"/>
    </location>
</feature>
<feature type="chain" id="PRO_5046343203" description="Conjugal transfer protein TraO" evidence="1">
    <location>
        <begin position="22"/>
        <end position="194"/>
    </location>
</feature>
<comment type="caution">
    <text evidence="2">The sequence shown here is derived from an EMBL/GenBank/DDBJ whole genome shotgun (WGS) entry which is preliminary data.</text>
</comment>
<protein>
    <recommendedName>
        <fullName evidence="4">Conjugal transfer protein TraO</fullName>
    </recommendedName>
</protein>
<accession>A0ABR4YGX6</accession>
<dbReference type="InterPro" id="IPR018899">
    <property type="entry name" value="Conjug_transposon_Tra0"/>
</dbReference>